<reference evidence="2" key="1">
    <citation type="submission" date="2009-09" db="EMBL/GenBank/DDBJ databases">
        <title>The complete genome of Nakamurella multipartita DSM 44233.</title>
        <authorList>
            <consortium name="US DOE Joint Genome Institute (JGI-PGF)"/>
            <person name="Lucas S."/>
            <person name="Copeland A."/>
            <person name="Lapidus A."/>
            <person name="Glavina del Rio T."/>
            <person name="Dalin E."/>
            <person name="Tice H."/>
            <person name="Bruce D."/>
            <person name="Goodwin L."/>
            <person name="Pitluck S."/>
            <person name="Kyrpides N."/>
            <person name="Mavromatis K."/>
            <person name="Ivanova N."/>
            <person name="Ovchinnikova G."/>
            <person name="Sims D."/>
            <person name="Meincke L."/>
            <person name="Brettin T."/>
            <person name="Detter J.C."/>
            <person name="Han C."/>
            <person name="Larimer F."/>
            <person name="Land M."/>
            <person name="Hauser L."/>
            <person name="Markowitz V."/>
            <person name="Cheng J.-F."/>
            <person name="Hugenholtz P."/>
            <person name="Woyke T."/>
            <person name="Wu D."/>
            <person name="Klenk H.-P."/>
            <person name="Eisen J.A."/>
        </authorList>
    </citation>
    <scope>NUCLEOTIDE SEQUENCE [LARGE SCALE GENOMIC DNA]</scope>
    <source>
        <strain evidence="2">ATCC 700099 / DSM 44233 / CIP 104796 / JCM 9543 / NBRC 105858 / Y-104</strain>
    </source>
</reference>
<dbReference type="HOGENOM" id="CLU_068870_0_0_11"/>
<dbReference type="Pfam" id="PF00805">
    <property type="entry name" value="Pentapeptide"/>
    <property type="match status" value="1"/>
</dbReference>
<dbReference type="InterPro" id="IPR001646">
    <property type="entry name" value="5peptide_repeat"/>
</dbReference>
<dbReference type="PANTHER" id="PTHR14136:SF17">
    <property type="entry name" value="BTB_POZ DOMAIN-CONTAINING PROTEIN KCTD9"/>
    <property type="match status" value="1"/>
</dbReference>
<organism evidence="1 2">
    <name type="scientific">Nakamurella multipartita (strain ATCC 700099 / DSM 44233 / CIP 104796 / JCM 9543 / NBRC 105858 / Y-104)</name>
    <name type="common">Microsphaera multipartita</name>
    <dbReference type="NCBI Taxonomy" id="479431"/>
    <lineage>
        <taxon>Bacteria</taxon>
        <taxon>Bacillati</taxon>
        <taxon>Actinomycetota</taxon>
        <taxon>Actinomycetes</taxon>
        <taxon>Nakamurellales</taxon>
        <taxon>Nakamurellaceae</taxon>
        <taxon>Nakamurella</taxon>
    </lineage>
</organism>
<reference evidence="1 2" key="2">
    <citation type="journal article" date="2010" name="Stand. Genomic Sci.">
        <title>Complete genome sequence of Nakamurella multipartita type strain (Y-104).</title>
        <authorList>
            <person name="Tice H."/>
            <person name="Mayilraj S."/>
            <person name="Sims D."/>
            <person name="Lapidus A."/>
            <person name="Nolan M."/>
            <person name="Lucas S."/>
            <person name="Glavina Del Rio T."/>
            <person name="Copeland A."/>
            <person name="Cheng J.F."/>
            <person name="Meincke L."/>
            <person name="Bruce D."/>
            <person name="Goodwin L."/>
            <person name="Pitluck S."/>
            <person name="Ivanova N."/>
            <person name="Mavromatis K."/>
            <person name="Ovchinnikova G."/>
            <person name="Pati A."/>
            <person name="Chen A."/>
            <person name="Palaniappan K."/>
            <person name="Land M."/>
            <person name="Hauser L."/>
            <person name="Chang Y.J."/>
            <person name="Jeffries C.D."/>
            <person name="Detter J.C."/>
            <person name="Brettin T."/>
            <person name="Rohde M."/>
            <person name="Goker M."/>
            <person name="Bristow J."/>
            <person name="Eisen J.A."/>
            <person name="Markowitz V."/>
            <person name="Hugenholtz P."/>
            <person name="Kyrpides N.C."/>
            <person name="Klenk H.P."/>
            <person name="Chen F."/>
        </authorList>
    </citation>
    <scope>NUCLEOTIDE SEQUENCE [LARGE SCALE GENOMIC DNA]</scope>
    <source>
        <strain evidence="2">ATCC 700099 / DSM 44233 / CIP 104796 / JCM 9543 / NBRC 105858 / Y-104</strain>
    </source>
</reference>
<evidence type="ECO:0000313" key="1">
    <source>
        <dbReference type="EMBL" id="ACV77105.1"/>
    </source>
</evidence>
<dbReference type="KEGG" id="nml:Namu_0691"/>
<dbReference type="STRING" id="479431.Namu_0691"/>
<gene>
    <name evidence="1" type="ordered locus">Namu_0691</name>
</gene>
<evidence type="ECO:0000313" key="2">
    <source>
        <dbReference type="Proteomes" id="UP000002218"/>
    </source>
</evidence>
<dbReference type="EMBL" id="CP001737">
    <property type="protein sequence ID" value="ACV77105.1"/>
    <property type="molecule type" value="Genomic_DNA"/>
</dbReference>
<dbReference type="Proteomes" id="UP000002218">
    <property type="component" value="Chromosome"/>
</dbReference>
<dbReference type="InterPro" id="IPR051082">
    <property type="entry name" value="Pentapeptide-BTB/POZ_domain"/>
</dbReference>
<dbReference type="Gene3D" id="2.160.20.80">
    <property type="entry name" value="E3 ubiquitin-protein ligase SopA"/>
    <property type="match status" value="1"/>
</dbReference>
<protein>
    <submittedName>
        <fullName evidence="1">Putative low-complexity protein-like protein</fullName>
    </submittedName>
</protein>
<dbReference type="OrthoDB" id="154708at2"/>
<dbReference type="SUPFAM" id="SSF141571">
    <property type="entry name" value="Pentapeptide repeat-like"/>
    <property type="match status" value="1"/>
</dbReference>
<dbReference type="AlphaFoldDB" id="C8X8C9"/>
<dbReference type="PANTHER" id="PTHR14136">
    <property type="entry name" value="BTB_POZ DOMAIN-CONTAINING PROTEIN KCTD9"/>
    <property type="match status" value="1"/>
</dbReference>
<name>C8X8C9_NAKMY</name>
<dbReference type="eggNOG" id="COG1357">
    <property type="taxonomic scope" value="Bacteria"/>
</dbReference>
<dbReference type="RefSeq" id="WP_015746021.1">
    <property type="nucleotide sequence ID" value="NC_013235.1"/>
</dbReference>
<accession>C8X8C9</accession>
<keyword evidence="2" id="KW-1185">Reference proteome</keyword>
<dbReference type="InParanoid" id="C8X8C9"/>
<sequence>MLPLLTADCGQCSALCCVATSFKKSADFAFDRPAGRPCPNLLADFGCGIHDQLRDRGFPGCVAFDCFGAGQRITRSTFGGRTWRSDPALAPDIFRAFMIMLDLHEIMWHLEQALALPAGPDHAELASHLDRIAAWAEQAPAELVDLDVAAAMTPVGELLERVSARVRSSVPHGADHRRAMLLGANLRRADLRGATFRGATLVGADLRRADLRRADLTGADLRGADLRGADLTGALWVRQGQLAAAVGDGATRLPIGLTRPAHWR</sequence>
<proteinExistence type="predicted"/>